<evidence type="ECO:0000313" key="2">
    <source>
        <dbReference type="Proteomes" id="UP001231649"/>
    </source>
</evidence>
<gene>
    <name evidence="1" type="ORF">PYW08_000298</name>
</gene>
<evidence type="ECO:0000313" key="1">
    <source>
        <dbReference type="EMBL" id="KAJ8737703.1"/>
    </source>
</evidence>
<accession>A0ACC2RC25</accession>
<comment type="caution">
    <text evidence="1">The sequence shown here is derived from an EMBL/GenBank/DDBJ whole genome shotgun (WGS) entry which is preliminary data.</text>
</comment>
<protein>
    <submittedName>
        <fullName evidence="1">Uncharacterized protein</fullName>
    </submittedName>
</protein>
<organism evidence="1 2">
    <name type="scientific">Mythimna loreyi</name>
    <dbReference type="NCBI Taxonomy" id="667449"/>
    <lineage>
        <taxon>Eukaryota</taxon>
        <taxon>Metazoa</taxon>
        <taxon>Ecdysozoa</taxon>
        <taxon>Arthropoda</taxon>
        <taxon>Hexapoda</taxon>
        <taxon>Insecta</taxon>
        <taxon>Pterygota</taxon>
        <taxon>Neoptera</taxon>
        <taxon>Endopterygota</taxon>
        <taxon>Lepidoptera</taxon>
        <taxon>Glossata</taxon>
        <taxon>Ditrysia</taxon>
        <taxon>Noctuoidea</taxon>
        <taxon>Noctuidae</taxon>
        <taxon>Noctuinae</taxon>
        <taxon>Hadenini</taxon>
        <taxon>Mythimna</taxon>
    </lineage>
</organism>
<name>A0ACC2RC25_9NEOP</name>
<reference evidence="1" key="1">
    <citation type="submission" date="2023-03" db="EMBL/GenBank/DDBJ databases">
        <title>Chromosome-level genomes of two armyworms, Mythimna separata and Mythimna loreyi, provide insights into the biosynthesis and reception of sex pheromones.</title>
        <authorList>
            <person name="Zhao H."/>
        </authorList>
    </citation>
    <scope>NUCLEOTIDE SEQUENCE</scope>
    <source>
        <strain evidence="1">BeijingLab</strain>
    </source>
</reference>
<dbReference type="Proteomes" id="UP001231649">
    <property type="component" value="Chromosome 1"/>
</dbReference>
<keyword evidence="2" id="KW-1185">Reference proteome</keyword>
<proteinExistence type="predicted"/>
<dbReference type="EMBL" id="CM056777">
    <property type="protein sequence ID" value="KAJ8737703.1"/>
    <property type="molecule type" value="Genomic_DNA"/>
</dbReference>
<sequence>MCENVKENSWESRRASITATLSQTLGAHTMLYLPSMAVNEGALGHILVFTAVYLVLGIPLLYMENVVGQFTSRDCLQVWRGRACFSLFGYTQIFWQFVFIVHVHTINSFVVHYFLISFENPIPYYVCGRWSTPDCDILNYNYTVNQDCLKMKVPLPYCNELCHTFPEYQYWRFNILGLNKRTFYLPWRVGLASILISIFMFLSCFRRKKVLKWVLLLVTVYPVSARILFLIGSMLQKGVVVKYEEALDTDFTRFIDHFSAANAIAEVLYSLNVGTGLAFSTASRTSFRAPCYSNTVIVVVITACVTILGTCSTVMMTCPYAFKYDIKPGHVMKFLMASSFERLYEEVGLDPAWGPTSGLLTRSRAMFTAQAMTKEYIYRQYHLQAGILKRKQQSNVRNCYRTVFVPKSDGVRFEAE</sequence>